<evidence type="ECO:0000256" key="3">
    <source>
        <dbReference type="ARBA" id="ARBA00022777"/>
    </source>
</evidence>
<dbReference type="AlphaFoldDB" id="A0A135L5G4"/>
<dbReference type="Pfam" id="PF02782">
    <property type="entry name" value="FGGY_C"/>
    <property type="match status" value="1"/>
</dbReference>
<dbReference type="STRING" id="1413211.U473_09735"/>
<dbReference type="SUPFAM" id="SSF53067">
    <property type="entry name" value="Actin-like ATPase domain"/>
    <property type="match status" value="2"/>
</dbReference>
<feature type="domain" description="Carbohydrate kinase FGGY C-terminal" evidence="6">
    <location>
        <begin position="260"/>
        <end position="455"/>
    </location>
</feature>
<keyword evidence="2 4" id="KW-0808">Transferase</keyword>
<dbReference type="Pfam" id="PF00370">
    <property type="entry name" value="FGGY_N"/>
    <property type="match status" value="1"/>
</dbReference>
<feature type="domain" description="Carbohydrate kinase FGGY N-terminal" evidence="5">
    <location>
        <begin position="7"/>
        <end position="250"/>
    </location>
</feature>
<dbReference type="PROSITE" id="PS00445">
    <property type="entry name" value="FGGY_KINASES_2"/>
    <property type="match status" value="1"/>
</dbReference>
<name>A0A135L5G4_9BACI</name>
<evidence type="ECO:0000259" key="6">
    <source>
        <dbReference type="Pfam" id="PF02782"/>
    </source>
</evidence>
<dbReference type="InterPro" id="IPR050406">
    <property type="entry name" value="FGGY_Carb_Kinase"/>
</dbReference>
<comment type="similarity">
    <text evidence="1 4">Belongs to the FGGY kinase family.</text>
</comment>
<protein>
    <submittedName>
        <fullName evidence="7">Gluconokinase</fullName>
    </submittedName>
</protein>
<dbReference type="InterPro" id="IPR043129">
    <property type="entry name" value="ATPase_NBD"/>
</dbReference>
<proteinExistence type="inferred from homology"/>
<evidence type="ECO:0000313" key="7">
    <source>
        <dbReference type="EMBL" id="KXG44254.1"/>
    </source>
</evidence>
<evidence type="ECO:0000313" key="8">
    <source>
        <dbReference type="Proteomes" id="UP000070352"/>
    </source>
</evidence>
<dbReference type="PROSITE" id="PS00933">
    <property type="entry name" value="FGGY_KINASES_1"/>
    <property type="match status" value="1"/>
</dbReference>
<evidence type="ECO:0000256" key="2">
    <source>
        <dbReference type="ARBA" id="ARBA00022679"/>
    </source>
</evidence>
<gene>
    <name evidence="7" type="ORF">U473_09735</name>
</gene>
<dbReference type="PANTHER" id="PTHR43095:SF2">
    <property type="entry name" value="GLUCONOKINASE"/>
    <property type="match status" value="1"/>
</dbReference>
<dbReference type="Gene3D" id="3.30.420.40">
    <property type="match status" value="2"/>
</dbReference>
<dbReference type="Proteomes" id="UP000070352">
    <property type="component" value="Unassembled WGS sequence"/>
</dbReference>
<sequence>MPEKSFVMGVDIGTTSTKATIFTTESHFVASHTIEYPLFHPKTDYAEQDPNQIYQAVLDSIKLVIQRAKLHSSQLLGIGFSSAMHSVIAVDVDGHCLTNSITWADNRSNEYAKRIKEEWNGHDIYLRTGTPIHPMSPLSKLMWFKEEAQEIFQKASKFISIKEFVIWKWFNQYLVDYSIASATGLFNLKALDWDQEALDLIGISKERLSKPVPTTTILKEMDVKAATYMNVPVDIPIVIGASDGVLANLGVGAIEPGKVALTIGTSGAIRAVVNQPITDPTGRTFCYALTENHWVIGGPMNNGGIALRWFKDQFSMTEVEMAKDRNKDVYDIMIEQAEKVQAGSNGLLFLPYLSGERAPSWNANARGVFFGMSITHQRQHFIRAILEGVIFGVYSIGKALNELAGPASEIRVSGGFARSEVWRQITADIFQQKVIVPESHESSGLGAAILTMYALGLLTSLEESKHMIHVLDEQLPNRDNAVVYEDLYRLFAHLSIHLNEQFDQISEFQRKSCK</sequence>
<dbReference type="InterPro" id="IPR018485">
    <property type="entry name" value="FGGY_C"/>
</dbReference>
<evidence type="ECO:0000259" key="5">
    <source>
        <dbReference type="Pfam" id="PF00370"/>
    </source>
</evidence>
<reference evidence="7 8" key="1">
    <citation type="submission" date="2016-02" db="EMBL/GenBank/DDBJ databases">
        <title>Draft Genome for Tepidibacillus decaturensis nov. sp. Strain Z9, an Anaerobic, Moderately Thermophilic and Heterotrophic Bacterium from Deep Subsurface of the Illinois Basin, USA.</title>
        <authorList>
            <person name="Dong Y."/>
            <person name="Chang J.Y."/>
            <person name="Sanford R."/>
            <person name="Fouke B.W."/>
        </authorList>
    </citation>
    <scope>NUCLEOTIDE SEQUENCE [LARGE SCALE GENOMIC DNA]</scope>
    <source>
        <strain evidence="7 8">Z9</strain>
    </source>
</reference>
<dbReference type="OrthoDB" id="9805576at2"/>
<dbReference type="InterPro" id="IPR006002">
    <property type="entry name" value="Gluconate_kinase"/>
</dbReference>
<evidence type="ECO:0000256" key="1">
    <source>
        <dbReference type="ARBA" id="ARBA00009156"/>
    </source>
</evidence>
<comment type="caution">
    <text evidence="7">The sequence shown here is derived from an EMBL/GenBank/DDBJ whole genome shotgun (WGS) entry which is preliminary data.</text>
</comment>
<accession>A0A135L5G4</accession>
<dbReference type="GO" id="GO:0046316">
    <property type="term" value="F:gluconokinase activity"/>
    <property type="evidence" value="ECO:0007669"/>
    <property type="project" value="InterPro"/>
</dbReference>
<dbReference type="EMBL" id="LSKU01000001">
    <property type="protein sequence ID" value="KXG44254.1"/>
    <property type="molecule type" value="Genomic_DNA"/>
</dbReference>
<dbReference type="PANTHER" id="PTHR43095">
    <property type="entry name" value="SUGAR KINASE"/>
    <property type="match status" value="1"/>
</dbReference>
<dbReference type="PIRSF" id="PIRSF000538">
    <property type="entry name" value="GlpK"/>
    <property type="match status" value="1"/>
</dbReference>
<dbReference type="InterPro" id="IPR018483">
    <property type="entry name" value="Carb_kinase_FGGY_CS"/>
</dbReference>
<evidence type="ECO:0000256" key="4">
    <source>
        <dbReference type="RuleBase" id="RU003733"/>
    </source>
</evidence>
<dbReference type="CDD" id="cd07770">
    <property type="entry name" value="ASKHA_NBD_FGGY_GntK"/>
    <property type="match status" value="1"/>
</dbReference>
<dbReference type="NCBIfam" id="TIGR01314">
    <property type="entry name" value="gntK_FGGY"/>
    <property type="match status" value="1"/>
</dbReference>
<dbReference type="InterPro" id="IPR018484">
    <property type="entry name" value="FGGY_N"/>
</dbReference>
<dbReference type="InterPro" id="IPR000577">
    <property type="entry name" value="Carb_kinase_FGGY"/>
</dbReference>
<keyword evidence="3 4" id="KW-0418">Kinase</keyword>
<dbReference type="GO" id="GO:0019521">
    <property type="term" value="P:D-gluconate metabolic process"/>
    <property type="evidence" value="ECO:0007669"/>
    <property type="project" value="InterPro"/>
</dbReference>
<keyword evidence="8" id="KW-1185">Reference proteome</keyword>
<organism evidence="7 8">
    <name type="scientific">Tepidibacillus decaturensis</name>
    <dbReference type="NCBI Taxonomy" id="1413211"/>
    <lineage>
        <taxon>Bacteria</taxon>
        <taxon>Bacillati</taxon>
        <taxon>Bacillota</taxon>
        <taxon>Bacilli</taxon>
        <taxon>Bacillales</taxon>
        <taxon>Bacillaceae</taxon>
        <taxon>Tepidibacillus</taxon>
    </lineage>
</organism>
<dbReference type="RefSeq" id="WP_068725753.1">
    <property type="nucleotide sequence ID" value="NZ_LSKU01000001.1"/>
</dbReference>